<dbReference type="InterPro" id="IPR010718">
    <property type="entry name" value="DUF1294"/>
</dbReference>
<feature type="transmembrane region" description="Helical" evidence="1">
    <location>
        <begin position="114"/>
        <end position="135"/>
    </location>
</feature>
<protein>
    <recommendedName>
        <fullName evidence="4">DUF1294 domain-containing protein</fullName>
    </recommendedName>
</protein>
<evidence type="ECO:0008006" key="4">
    <source>
        <dbReference type="Google" id="ProtNLM"/>
    </source>
</evidence>
<keyword evidence="3" id="KW-1185">Reference proteome</keyword>
<feature type="transmembrane region" description="Helical" evidence="1">
    <location>
        <begin position="48"/>
        <end position="67"/>
    </location>
</feature>
<comment type="caution">
    <text evidence="2">The sequence shown here is derived from an EMBL/GenBank/DDBJ whole genome shotgun (WGS) entry which is preliminary data.</text>
</comment>
<evidence type="ECO:0000313" key="2">
    <source>
        <dbReference type="EMBL" id="GGI69910.1"/>
    </source>
</evidence>
<proteinExistence type="predicted"/>
<reference evidence="2" key="2">
    <citation type="submission" date="2020-09" db="EMBL/GenBank/DDBJ databases">
        <authorList>
            <person name="Sun Q."/>
            <person name="Ohkuma M."/>
        </authorList>
    </citation>
    <scope>NUCLEOTIDE SEQUENCE</scope>
    <source>
        <strain evidence="2">JCM 30804</strain>
    </source>
</reference>
<feature type="transmembrane region" description="Helical" evidence="1">
    <location>
        <begin position="20"/>
        <end position="41"/>
    </location>
</feature>
<accession>A0A917JIH5</accession>
<dbReference type="Proteomes" id="UP000613743">
    <property type="component" value="Unassembled WGS sequence"/>
</dbReference>
<keyword evidence="1" id="KW-0472">Membrane</keyword>
<dbReference type="Pfam" id="PF06961">
    <property type="entry name" value="DUF1294"/>
    <property type="match status" value="1"/>
</dbReference>
<organism evidence="2 3">
    <name type="scientific">Shewanella gelidii</name>
    <dbReference type="NCBI Taxonomy" id="1642821"/>
    <lineage>
        <taxon>Bacteria</taxon>
        <taxon>Pseudomonadati</taxon>
        <taxon>Pseudomonadota</taxon>
        <taxon>Gammaproteobacteria</taxon>
        <taxon>Alteromonadales</taxon>
        <taxon>Shewanellaceae</taxon>
        <taxon>Shewanella</taxon>
    </lineage>
</organism>
<gene>
    <name evidence="2" type="ORF">GCM10009332_03810</name>
</gene>
<evidence type="ECO:0000256" key="1">
    <source>
        <dbReference type="SAM" id="Phobius"/>
    </source>
</evidence>
<dbReference type="AlphaFoldDB" id="A0A917JIH5"/>
<sequence length="137" mass="16150">MPLNENERDPDVEQVQRNSYLLKYLNCIFAICFLGGLSWLVQQHKLPVFVSYIYIVFNGTVALAYLYDKWAAIRQHTRIAEYQLHILSLVGGWPLAAIMQFAVRHKISKPRFQFWFHITWLSHVSIFLAAFWLTYPS</sequence>
<dbReference type="EMBL" id="BMPZ01000001">
    <property type="protein sequence ID" value="GGI69910.1"/>
    <property type="molecule type" value="Genomic_DNA"/>
</dbReference>
<feature type="transmembrane region" description="Helical" evidence="1">
    <location>
        <begin position="82"/>
        <end position="102"/>
    </location>
</feature>
<evidence type="ECO:0000313" key="3">
    <source>
        <dbReference type="Proteomes" id="UP000613743"/>
    </source>
</evidence>
<name>A0A917JIH5_9GAMM</name>
<reference evidence="2" key="1">
    <citation type="journal article" date="2014" name="Int. J. Syst. Evol. Microbiol.">
        <title>Complete genome sequence of Corynebacterium casei LMG S-19264T (=DSM 44701T), isolated from a smear-ripened cheese.</title>
        <authorList>
            <consortium name="US DOE Joint Genome Institute (JGI-PGF)"/>
            <person name="Walter F."/>
            <person name="Albersmeier A."/>
            <person name="Kalinowski J."/>
            <person name="Ruckert C."/>
        </authorList>
    </citation>
    <scope>NUCLEOTIDE SEQUENCE</scope>
    <source>
        <strain evidence="2">JCM 30804</strain>
    </source>
</reference>
<keyword evidence="1" id="KW-0812">Transmembrane</keyword>
<keyword evidence="1" id="KW-1133">Transmembrane helix</keyword>
<dbReference type="RefSeq" id="WP_373290697.1">
    <property type="nucleotide sequence ID" value="NZ_BMPZ01000001.1"/>
</dbReference>